<comment type="caution">
    <text evidence="3">The sequence shown here is derived from an EMBL/GenBank/DDBJ whole genome shotgun (WGS) entry which is preliminary data.</text>
</comment>
<feature type="domain" description="Smf/DprA SLOG" evidence="2">
    <location>
        <begin position="6"/>
        <end position="202"/>
    </location>
</feature>
<dbReference type="GeneID" id="97290601"/>
<dbReference type="AlphaFoldDB" id="A0A2N3PHG0"/>
<dbReference type="InterPro" id="IPR057666">
    <property type="entry name" value="DrpA_SLOG"/>
</dbReference>
<name>A0A2N3PHG0_9HELI</name>
<keyword evidence="4" id="KW-1185">Reference proteome</keyword>
<comment type="similarity">
    <text evidence="1">Belongs to the DprA/Smf family.</text>
</comment>
<evidence type="ECO:0000313" key="3">
    <source>
        <dbReference type="EMBL" id="PKT79916.1"/>
    </source>
</evidence>
<sequence length="267" mass="29788">MILQLKQIPPSLTHIKELETLYYCGNLGLLKAPKVTIIGTRNPNPYAQSFTQTLAQKLSKYGIVIVSGGALGIDIIAHANALPNTIMISPSSLDYIYPKSNAPIISKIYKQGLILSQFTPTYTPHRYSFLERNKIVISLGECVIIPQADLKSGSMQSAQYALSLGKTIFVPPHHLGQSLGTQSLAKNNQARVIWDIDVFVNELCASILDSNITPNLRASLRDSRDEILEFCQSNPFFEEAFLRFGEMLFEYELEGKIRRNNGRIEVV</sequence>
<dbReference type="Proteomes" id="UP000233350">
    <property type="component" value="Unassembled WGS sequence"/>
</dbReference>
<dbReference type="PANTHER" id="PTHR43022:SF1">
    <property type="entry name" value="PROTEIN SMF"/>
    <property type="match status" value="1"/>
</dbReference>
<dbReference type="STRING" id="556267.HWAG_01290"/>
<proteinExistence type="inferred from homology"/>
<dbReference type="PANTHER" id="PTHR43022">
    <property type="entry name" value="PROTEIN SMF"/>
    <property type="match status" value="1"/>
</dbReference>
<dbReference type="SUPFAM" id="SSF102405">
    <property type="entry name" value="MCP/YpsA-like"/>
    <property type="match status" value="1"/>
</dbReference>
<dbReference type="OrthoDB" id="9785707at2"/>
<reference evidence="3 4" key="1">
    <citation type="submission" date="2016-07" db="EMBL/GenBank/DDBJ databases">
        <title>Detection of Helicobacter winghamensis from caecal content of red fox (Vulpes vulpes).</title>
        <authorList>
            <person name="Zanoni R.G."/>
            <person name="Florio D."/>
            <person name="Caffara M."/>
            <person name="Renzi M."/>
            <person name="Parisi A."/>
            <person name="Pasquali F."/>
            <person name="Manfreda G."/>
        </authorList>
    </citation>
    <scope>NUCLEOTIDE SEQUENCE [LARGE SCALE GENOMIC DNA]</scope>
    <source>
        <strain evidence="3 4">295_13</strain>
    </source>
</reference>
<dbReference type="RefSeq" id="WP_006802986.1">
    <property type="nucleotide sequence ID" value="NZ_CABKOI010000019.1"/>
</dbReference>
<evidence type="ECO:0000256" key="1">
    <source>
        <dbReference type="ARBA" id="ARBA00006525"/>
    </source>
</evidence>
<organism evidence="3 4">
    <name type="scientific">Helicobacter winghamensis</name>
    <dbReference type="NCBI Taxonomy" id="157268"/>
    <lineage>
        <taxon>Bacteria</taxon>
        <taxon>Pseudomonadati</taxon>
        <taxon>Campylobacterota</taxon>
        <taxon>Epsilonproteobacteria</taxon>
        <taxon>Campylobacterales</taxon>
        <taxon>Helicobacteraceae</taxon>
        <taxon>Helicobacter</taxon>
    </lineage>
</organism>
<dbReference type="EMBL" id="MBPK01000045">
    <property type="protein sequence ID" value="PKT79916.1"/>
    <property type="molecule type" value="Genomic_DNA"/>
</dbReference>
<dbReference type="Pfam" id="PF02481">
    <property type="entry name" value="DNA_processg_A"/>
    <property type="match status" value="1"/>
</dbReference>
<accession>A0A2N3PHG0</accession>
<evidence type="ECO:0000259" key="2">
    <source>
        <dbReference type="Pfam" id="PF02481"/>
    </source>
</evidence>
<evidence type="ECO:0000313" key="4">
    <source>
        <dbReference type="Proteomes" id="UP000233350"/>
    </source>
</evidence>
<dbReference type="Gene3D" id="3.40.50.450">
    <property type="match status" value="1"/>
</dbReference>
<dbReference type="GO" id="GO:0009294">
    <property type="term" value="P:DNA-mediated transformation"/>
    <property type="evidence" value="ECO:0007669"/>
    <property type="project" value="InterPro"/>
</dbReference>
<dbReference type="InterPro" id="IPR003488">
    <property type="entry name" value="DprA"/>
</dbReference>
<gene>
    <name evidence="3" type="ORF">BCM31_08005</name>
</gene>
<protein>
    <submittedName>
        <fullName evidence="3">DNA processing protein DprA</fullName>
    </submittedName>
</protein>